<reference evidence="1" key="2">
    <citation type="submission" date="2021-01" db="EMBL/GenBank/DDBJ databases">
        <authorList>
            <person name="Schikora-Tamarit M.A."/>
        </authorList>
    </citation>
    <scope>NUCLEOTIDE SEQUENCE</scope>
    <source>
        <strain evidence="1">CBS2887</strain>
    </source>
</reference>
<keyword evidence="2" id="KW-1185">Reference proteome</keyword>
<proteinExistence type="predicted"/>
<name>A0A9P8TR05_WICPI</name>
<protein>
    <submittedName>
        <fullName evidence="1">Uncharacterized protein</fullName>
    </submittedName>
</protein>
<dbReference type="Proteomes" id="UP000774326">
    <property type="component" value="Unassembled WGS sequence"/>
</dbReference>
<organism evidence="1 2">
    <name type="scientific">Wickerhamomyces pijperi</name>
    <name type="common">Yeast</name>
    <name type="synonym">Pichia pijperi</name>
    <dbReference type="NCBI Taxonomy" id="599730"/>
    <lineage>
        <taxon>Eukaryota</taxon>
        <taxon>Fungi</taxon>
        <taxon>Dikarya</taxon>
        <taxon>Ascomycota</taxon>
        <taxon>Saccharomycotina</taxon>
        <taxon>Saccharomycetes</taxon>
        <taxon>Phaffomycetales</taxon>
        <taxon>Wickerhamomycetaceae</taxon>
        <taxon>Wickerhamomyces</taxon>
    </lineage>
</organism>
<dbReference type="EMBL" id="JAEUBG010000605">
    <property type="protein sequence ID" value="KAH3687860.1"/>
    <property type="molecule type" value="Genomic_DNA"/>
</dbReference>
<evidence type="ECO:0000313" key="1">
    <source>
        <dbReference type="EMBL" id="KAH3687860.1"/>
    </source>
</evidence>
<comment type="caution">
    <text evidence="1">The sequence shown here is derived from an EMBL/GenBank/DDBJ whole genome shotgun (WGS) entry which is preliminary data.</text>
</comment>
<gene>
    <name evidence="1" type="ORF">WICPIJ_001153</name>
</gene>
<evidence type="ECO:0000313" key="2">
    <source>
        <dbReference type="Proteomes" id="UP000774326"/>
    </source>
</evidence>
<sequence length="122" mass="14035">MTPSWFVKPLKWETLDVTDSTMELDALKFKTLVNTATGLAIHGRELHFRTRAAFPLRDDHKPMLKLHSVWVSGESTTQVSKEAVMVRAVLDTYLFTANNHSDRRLLVEMLLELRCRIQAKLV</sequence>
<dbReference type="AlphaFoldDB" id="A0A9P8TR05"/>
<reference evidence="1" key="1">
    <citation type="journal article" date="2021" name="Open Biol.">
        <title>Shared evolutionary footprints suggest mitochondrial oxidative damage underlies multiple complex I losses in fungi.</title>
        <authorList>
            <person name="Schikora-Tamarit M.A."/>
            <person name="Marcet-Houben M."/>
            <person name="Nosek J."/>
            <person name="Gabaldon T."/>
        </authorList>
    </citation>
    <scope>NUCLEOTIDE SEQUENCE</scope>
    <source>
        <strain evidence="1">CBS2887</strain>
    </source>
</reference>
<accession>A0A9P8TR05</accession>